<sequence length="92" mass="9915">MRFSSGHWPGRGITAAPVAAHSFLNVLTRRETHRKAFPGKGVDMNPIVRRVVATLTITAAPFLLVVGVATANTEPHQPVSQATHQVTHVSQN</sequence>
<dbReference type="KEGG" id="msm:MSMEG_1202"/>
<evidence type="ECO:0000313" key="1">
    <source>
        <dbReference type="EMBL" id="ABK75248.1"/>
    </source>
</evidence>
<reference evidence="1 2" key="1">
    <citation type="submission" date="2006-10" db="EMBL/GenBank/DDBJ databases">
        <authorList>
            <person name="Fleischmann R.D."/>
            <person name="Dodson R.J."/>
            <person name="Haft D.H."/>
            <person name="Merkel J.S."/>
            <person name="Nelson W.C."/>
            <person name="Fraser C.M."/>
        </authorList>
    </citation>
    <scope>NUCLEOTIDE SEQUENCE [LARGE SCALE GENOMIC DNA]</scope>
    <source>
        <strain evidence="2">ATCC 700084 / mc(2)155</strain>
    </source>
</reference>
<name>A0QRQ6_MYCS2</name>
<dbReference type="AlphaFoldDB" id="A0QRQ6"/>
<dbReference type="PaxDb" id="246196-MSMEI_1169"/>
<organism evidence="1 2">
    <name type="scientific">Mycolicibacterium smegmatis (strain ATCC 700084 / mc(2)155)</name>
    <name type="common">Mycobacterium smegmatis</name>
    <dbReference type="NCBI Taxonomy" id="246196"/>
    <lineage>
        <taxon>Bacteria</taxon>
        <taxon>Bacillati</taxon>
        <taxon>Actinomycetota</taxon>
        <taxon>Actinomycetes</taxon>
        <taxon>Mycobacteriales</taxon>
        <taxon>Mycobacteriaceae</taxon>
        <taxon>Mycolicibacterium</taxon>
    </lineage>
</organism>
<dbReference type="KEGG" id="msb:LJ00_05990"/>
<dbReference type="EMBL" id="CP000480">
    <property type="protein sequence ID" value="ABK75248.1"/>
    <property type="molecule type" value="Genomic_DNA"/>
</dbReference>
<dbReference type="STRING" id="246196.MSMEG_1202"/>
<protein>
    <submittedName>
        <fullName evidence="1">Uncharacterized protein</fullName>
    </submittedName>
</protein>
<evidence type="ECO:0000313" key="2">
    <source>
        <dbReference type="Proteomes" id="UP000000757"/>
    </source>
</evidence>
<dbReference type="PATRIC" id="fig|246196.19.peg.1197"/>
<accession>A0QRQ6</accession>
<gene>
    <name evidence="1" type="ordered locus">MSMEG_1202</name>
</gene>
<keyword evidence="2" id="KW-1185">Reference proteome</keyword>
<proteinExistence type="predicted"/>
<dbReference type="Proteomes" id="UP000000757">
    <property type="component" value="Chromosome"/>
</dbReference>